<feature type="region of interest" description="Disordered" evidence="3">
    <location>
        <begin position="744"/>
        <end position="810"/>
    </location>
</feature>
<dbReference type="EMBL" id="MU129145">
    <property type="protein sequence ID" value="KAF9505605.1"/>
    <property type="molecule type" value="Genomic_DNA"/>
</dbReference>
<evidence type="ECO:0000256" key="3">
    <source>
        <dbReference type="SAM" id="MobiDB-lite"/>
    </source>
</evidence>
<dbReference type="Pfam" id="PF04931">
    <property type="entry name" value="DNA_pol_phi"/>
    <property type="match status" value="1"/>
</dbReference>
<name>A0A9P6AHW4_9AGAM</name>
<dbReference type="GO" id="GO:0000182">
    <property type="term" value="F:rDNA binding"/>
    <property type="evidence" value="ECO:0007669"/>
    <property type="project" value="TreeGrafter"/>
</dbReference>
<feature type="region of interest" description="Disordered" evidence="3">
    <location>
        <begin position="669"/>
        <end position="697"/>
    </location>
</feature>
<feature type="compositionally biased region" description="Acidic residues" evidence="3">
    <location>
        <begin position="755"/>
        <end position="777"/>
    </location>
</feature>
<dbReference type="GO" id="GO:0005730">
    <property type="term" value="C:nucleolus"/>
    <property type="evidence" value="ECO:0007669"/>
    <property type="project" value="InterPro"/>
</dbReference>
<gene>
    <name evidence="4" type="ORF">BS47DRAFT_1400276</name>
</gene>
<protein>
    <recommendedName>
        <fullName evidence="6">DNA polymerase V</fullName>
    </recommendedName>
</protein>
<dbReference type="Proteomes" id="UP000886523">
    <property type="component" value="Unassembled WGS sequence"/>
</dbReference>
<evidence type="ECO:0000313" key="4">
    <source>
        <dbReference type="EMBL" id="KAF9505605.1"/>
    </source>
</evidence>
<comment type="subcellular location">
    <subcellularLocation>
        <location evidence="1">Nucleus</location>
    </subcellularLocation>
</comment>
<keyword evidence="2" id="KW-0539">Nucleus</keyword>
<evidence type="ECO:0008006" key="6">
    <source>
        <dbReference type="Google" id="ProtNLM"/>
    </source>
</evidence>
<dbReference type="PANTHER" id="PTHR13213">
    <property type="entry name" value="MYB-BINDING PROTEIN 1A FAMILY MEMBER"/>
    <property type="match status" value="1"/>
</dbReference>
<evidence type="ECO:0000313" key="5">
    <source>
        <dbReference type="Proteomes" id="UP000886523"/>
    </source>
</evidence>
<accession>A0A9P6AHW4</accession>
<dbReference type="AlphaFoldDB" id="A0A9P6AHW4"/>
<organism evidence="4 5">
    <name type="scientific">Hydnum rufescens UP504</name>
    <dbReference type="NCBI Taxonomy" id="1448309"/>
    <lineage>
        <taxon>Eukaryota</taxon>
        <taxon>Fungi</taxon>
        <taxon>Dikarya</taxon>
        <taxon>Basidiomycota</taxon>
        <taxon>Agaricomycotina</taxon>
        <taxon>Agaricomycetes</taxon>
        <taxon>Cantharellales</taxon>
        <taxon>Hydnaceae</taxon>
        <taxon>Hydnum</taxon>
    </lineage>
</organism>
<evidence type="ECO:0000256" key="1">
    <source>
        <dbReference type="ARBA" id="ARBA00004123"/>
    </source>
</evidence>
<keyword evidence="5" id="KW-1185">Reference proteome</keyword>
<sequence length="1061" mass="118786">MSTTLPLYWNLSSPVKEERIDASVKLVGALQEFQSQYIPSVARPDNSSDSEPSEEVAEVGLKEIENDIDVLNAEDVRYAIRRLVRGLASPRESSRLGFAVALTEVRKDTLHSEFHSLTKERQLLACLNTVSSAQIISLIVHSTQIHGSMQGHEVRDQIFARLFGLVSVIQSDLLWRESTLPTSQSGRILVPALRNFQTVCNELFSLGERKSWLRESCWWAIGLVVDGLEAARVPWKTEALTWILEKVFAENKIWTPEKLAFALNIERIDLPLSWEELLAPMFKGTHLLATRNLPTVARILREAPLDDEGDRGSKSSGAWKPQLHYVWGAIFKAYFSSNGSKLAGRASFQDFFRVAVDESLFSATASAERKSWGFSVIERALEDLPPDEIPFLFTQNFMRTWINHLSNQDRFLHKAARHLAGTVQGVVDKHPAIGFTLVLQLLGRHGNHQFDRITKTKTVESIITSTNIEGVEKFIEYVKTQVYDDGHSDGSNEATRLWATDQFTSLMKSSAIPKQDKWVLSILEFFVVHGFFSVTRKNAKSSLQAIHHVPNPKFSDTMKQRCRDRLFTCLAELSASDSKMWLIKVLDMVSTAEADIKHVKPLVLPSPELRALKRESAGNAERLRIGENLPASRQDAASGASVLLISLLIGTYDPTANVQQTLKDSVSSVERLFTPPDSKEEKKKKRSSVPSGEIEREAATAPIDEIIDIHIGFLEARSAYSRTIAKTSFSFLTGEVQRSTVDHILTQLEPRDVGDDPSDEEEEDDTTDINGESDESSDAGSHAESLDDDTDTNNSGEDSSEDEGEGEPDLELRKKVAEALRVSGHENDEDEEDEEMMDDDQMLKMDEQLAAVFRMQRGPKLDKKRVLGLQRAATHFKIRSNIVGIVMAIIEAIRGARADEEQFSGKATNLLENRILKFKEVPKVGVDGVSNIVKHLEDLHQLARSSPTPQFLSLLARSSIYISRVLSHGGHDIAVAEDIPGITVRLISRKGSRLNTAFFHTWVTRYVSTAWHTRTSILDLCKSGNAVNRYRQMQAFQLLHDLFSQAHLLNEASQKAEMVDS</sequence>
<dbReference type="OrthoDB" id="342531at2759"/>
<dbReference type="PANTHER" id="PTHR13213:SF2">
    <property type="entry name" value="MYB-BINDING PROTEIN 1A"/>
    <property type="match status" value="1"/>
</dbReference>
<feature type="compositionally biased region" description="Acidic residues" evidence="3">
    <location>
        <begin position="798"/>
        <end position="809"/>
    </location>
</feature>
<dbReference type="InterPro" id="IPR007015">
    <property type="entry name" value="DNA_pol_V/MYBBP1A"/>
</dbReference>
<proteinExistence type="predicted"/>
<reference evidence="4" key="1">
    <citation type="journal article" date="2020" name="Nat. Commun.">
        <title>Large-scale genome sequencing of mycorrhizal fungi provides insights into the early evolution of symbiotic traits.</title>
        <authorList>
            <person name="Miyauchi S."/>
            <person name="Kiss E."/>
            <person name="Kuo A."/>
            <person name="Drula E."/>
            <person name="Kohler A."/>
            <person name="Sanchez-Garcia M."/>
            <person name="Morin E."/>
            <person name="Andreopoulos B."/>
            <person name="Barry K.W."/>
            <person name="Bonito G."/>
            <person name="Buee M."/>
            <person name="Carver A."/>
            <person name="Chen C."/>
            <person name="Cichocki N."/>
            <person name="Clum A."/>
            <person name="Culley D."/>
            <person name="Crous P.W."/>
            <person name="Fauchery L."/>
            <person name="Girlanda M."/>
            <person name="Hayes R.D."/>
            <person name="Keri Z."/>
            <person name="LaButti K."/>
            <person name="Lipzen A."/>
            <person name="Lombard V."/>
            <person name="Magnuson J."/>
            <person name="Maillard F."/>
            <person name="Murat C."/>
            <person name="Nolan M."/>
            <person name="Ohm R.A."/>
            <person name="Pangilinan J."/>
            <person name="Pereira M.F."/>
            <person name="Perotto S."/>
            <person name="Peter M."/>
            <person name="Pfister S."/>
            <person name="Riley R."/>
            <person name="Sitrit Y."/>
            <person name="Stielow J.B."/>
            <person name="Szollosi G."/>
            <person name="Zifcakova L."/>
            <person name="Stursova M."/>
            <person name="Spatafora J.W."/>
            <person name="Tedersoo L."/>
            <person name="Vaario L.M."/>
            <person name="Yamada A."/>
            <person name="Yan M."/>
            <person name="Wang P."/>
            <person name="Xu J."/>
            <person name="Bruns T."/>
            <person name="Baldrian P."/>
            <person name="Vilgalys R."/>
            <person name="Dunand C."/>
            <person name="Henrissat B."/>
            <person name="Grigoriev I.V."/>
            <person name="Hibbett D."/>
            <person name="Nagy L.G."/>
            <person name="Martin F.M."/>
        </authorList>
    </citation>
    <scope>NUCLEOTIDE SEQUENCE</scope>
    <source>
        <strain evidence="4">UP504</strain>
    </source>
</reference>
<evidence type="ECO:0000256" key="2">
    <source>
        <dbReference type="ARBA" id="ARBA00023242"/>
    </source>
</evidence>
<dbReference type="GO" id="GO:0006355">
    <property type="term" value="P:regulation of DNA-templated transcription"/>
    <property type="evidence" value="ECO:0007669"/>
    <property type="project" value="InterPro"/>
</dbReference>
<comment type="caution">
    <text evidence="4">The sequence shown here is derived from an EMBL/GenBank/DDBJ whole genome shotgun (WGS) entry which is preliminary data.</text>
</comment>